<comment type="caution">
    <text evidence="1">The sequence shown here is derived from an EMBL/GenBank/DDBJ whole genome shotgun (WGS) entry which is preliminary data.</text>
</comment>
<organism evidence="1 2">
    <name type="scientific">candidate division WWE3 bacterium CG22_combo_CG10-13_8_21_14_all_39_12</name>
    <dbReference type="NCBI Taxonomy" id="1975094"/>
    <lineage>
        <taxon>Bacteria</taxon>
        <taxon>Katanobacteria</taxon>
    </lineage>
</organism>
<dbReference type="Proteomes" id="UP000228495">
    <property type="component" value="Unassembled WGS sequence"/>
</dbReference>
<evidence type="ECO:0000313" key="1">
    <source>
        <dbReference type="EMBL" id="PIP56469.1"/>
    </source>
</evidence>
<proteinExistence type="predicted"/>
<reference evidence="1 2" key="1">
    <citation type="submission" date="2017-09" db="EMBL/GenBank/DDBJ databases">
        <title>Depth-based differentiation of microbial function through sediment-hosted aquifers and enrichment of novel symbionts in the deep terrestrial subsurface.</title>
        <authorList>
            <person name="Probst A.J."/>
            <person name="Ladd B."/>
            <person name="Jarett J.K."/>
            <person name="Geller-Mcgrath D.E."/>
            <person name="Sieber C.M."/>
            <person name="Emerson J.B."/>
            <person name="Anantharaman K."/>
            <person name="Thomas B.C."/>
            <person name="Malmstrom R."/>
            <person name="Stieglmeier M."/>
            <person name="Klingl A."/>
            <person name="Woyke T."/>
            <person name="Ryan C.M."/>
            <person name="Banfield J.F."/>
        </authorList>
    </citation>
    <scope>NUCLEOTIDE SEQUENCE [LARGE SCALE GENOMIC DNA]</scope>
    <source>
        <strain evidence="1">CG22_combo_CG10-13_8_21_14_all_39_12</strain>
    </source>
</reference>
<sequence length="284" mass="32473">MEEAEVTIDESQFNPMAYVMGLIILIQPPTRRLCMRFNPQTTGDVLQWVKWLREESSSHNLIDQEILWQQLCHNAFMKLHRGDLYTLAQEIAGEVNGNPEAHNSRVLLFYALCHLLHSPDGALYRPRVVLDSMGLEIPNLWTLRKTMLDIVYFCGQQPGNESFISDVTKKAPIWNAEFEQTCREHSTPAEIKEIAQKLRFGLTVYLRMSGIRLATLLATGQDENQKQVSAVWWHRLMIALERTVDNEAPSEFDATVFASTSEGVFDTATDVIKAVYVIQLLFKD</sequence>
<protein>
    <submittedName>
        <fullName evidence="1">Uncharacterized protein</fullName>
    </submittedName>
</protein>
<dbReference type="AlphaFoldDB" id="A0A2H0BFX2"/>
<evidence type="ECO:0000313" key="2">
    <source>
        <dbReference type="Proteomes" id="UP000228495"/>
    </source>
</evidence>
<accession>A0A2H0BFX2</accession>
<name>A0A2H0BFX2_UNCKA</name>
<gene>
    <name evidence="1" type="ORF">COX05_02905</name>
</gene>
<dbReference type="EMBL" id="PCSU01000052">
    <property type="protein sequence ID" value="PIP56469.1"/>
    <property type="molecule type" value="Genomic_DNA"/>
</dbReference>